<organism evidence="1 2">
    <name type="scientific">Mobiluncus curtisii</name>
    <dbReference type="NCBI Taxonomy" id="2051"/>
    <lineage>
        <taxon>Bacteria</taxon>
        <taxon>Bacillati</taxon>
        <taxon>Actinomycetota</taxon>
        <taxon>Actinomycetes</taxon>
        <taxon>Actinomycetales</taxon>
        <taxon>Actinomycetaceae</taxon>
        <taxon>Mobiluncus</taxon>
    </lineage>
</organism>
<sequence>MWSGREQQGEVFALRRKTAGDFDFQISASKLRGGRRVLVGILLSAVALTGLSACAKKDSETSTQWNSTIVTTPAPKGWINGKDGAFRVQIPSSYLDAYDAISGSKLPDAQVVLSLASDKALNGYVPVMVIDHAKANSDPDEVQKNLKQDPIYKDYKKFTVLNPTQVEGLNVLEMKWSYVYQEVEMTAFMTLVSGNNHAYALKQDVPDYALETYQPIIDSVLKTWTWNDPVKGTKPKPSPAPTKS</sequence>
<proteinExistence type="predicted"/>
<protein>
    <submittedName>
        <fullName evidence="1">Uncharacterized protein</fullName>
    </submittedName>
</protein>
<gene>
    <name evidence="1" type="ORF">HHJ67_03020</name>
</gene>
<evidence type="ECO:0000313" key="1">
    <source>
        <dbReference type="EMBL" id="NMW86725.1"/>
    </source>
</evidence>
<reference evidence="1 2" key="1">
    <citation type="submission" date="2020-04" db="EMBL/GenBank/DDBJ databases">
        <title>Antimicrobial susceptibility and clonality of vaginal-derived multi-drug resistant Mobiluncus isolates in China.</title>
        <authorList>
            <person name="Zhang X."/>
        </authorList>
    </citation>
    <scope>NUCLEOTIDE SEQUENCE [LARGE SCALE GENOMIC DNA]</scope>
    <source>
        <strain evidence="1 2">19</strain>
    </source>
</reference>
<dbReference type="Proteomes" id="UP000553981">
    <property type="component" value="Unassembled WGS sequence"/>
</dbReference>
<evidence type="ECO:0000313" key="2">
    <source>
        <dbReference type="Proteomes" id="UP000553981"/>
    </source>
</evidence>
<dbReference type="AlphaFoldDB" id="A0A7Y0YBU9"/>
<dbReference type="EMBL" id="JABCUI010000001">
    <property type="protein sequence ID" value="NMW86725.1"/>
    <property type="molecule type" value="Genomic_DNA"/>
</dbReference>
<name>A0A7Y0YBU9_9ACTO</name>
<comment type="caution">
    <text evidence="1">The sequence shown here is derived from an EMBL/GenBank/DDBJ whole genome shotgun (WGS) entry which is preliminary data.</text>
</comment>
<accession>A0A7Y0YBU9</accession>